<protein>
    <submittedName>
        <fullName evidence="1">Uncharacterized protein</fullName>
    </submittedName>
</protein>
<comment type="caution">
    <text evidence="1">The sequence shown here is derived from an EMBL/GenBank/DDBJ whole genome shotgun (WGS) entry which is preliminary data.</text>
</comment>
<accession>A0A0F9XTI8</accession>
<dbReference type="AlphaFoldDB" id="A0A0F9XTI8"/>
<name>A0A0F9XTI8_9ZZZZ</name>
<proteinExistence type="predicted"/>
<evidence type="ECO:0000313" key="1">
    <source>
        <dbReference type="EMBL" id="KKN95608.1"/>
    </source>
</evidence>
<sequence length="87" mass="10234">MSMVTQTINQAKIGKLGLREAMIITLSQANTPLSIEDTYDRMQEFDLEFHLHFQTVREMALKLHMGNFITWEKIKGLKRYGMVLRKF</sequence>
<reference evidence="1" key="1">
    <citation type="journal article" date="2015" name="Nature">
        <title>Complex archaea that bridge the gap between prokaryotes and eukaryotes.</title>
        <authorList>
            <person name="Spang A."/>
            <person name="Saw J.H."/>
            <person name="Jorgensen S.L."/>
            <person name="Zaremba-Niedzwiedzka K."/>
            <person name="Martijn J."/>
            <person name="Lind A.E."/>
            <person name="van Eijk R."/>
            <person name="Schleper C."/>
            <person name="Guy L."/>
            <person name="Ettema T.J."/>
        </authorList>
    </citation>
    <scope>NUCLEOTIDE SEQUENCE</scope>
</reference>
<organism evidence="1">
    <name type="scientific">marine sediment metagenome</name>
    <dbReference type="NCBI Taxonomy" id="412755"/>
    <lineage>
        <taxon>unclassified sequences</taxon>
        <taxon>metagenomes</taxon>
        <taxon>ecological metagenomes</taxon>
    </lineage>
</organism>
<dbReference type="EMBL" id="LAZR01000069">
    <property type="protein sequence ID" value="KKN95608.1"/>
    <property type="molecule type" value="Genomic_DNA"/>
</dbReference>
<gene>
    <name evidence="1" type="ORF">LCGC14_0174770</name>
</gene>